<evidence type="ECO:0008006" key="10">
    <source>
        <dbReference type="Google" id="ProtNLM"/>
    </source>
</evidence>
<dbReference type="SUPFAM" id="SSF49785">
    <property type="entry name" value="Galactose-binding domain-like"/>
    <property type="match status" value="1"/>
</dbReference>
<reference evidence="8 9" key="1">
    <citation type="submission" date="2018-07" db="EMBL/GenBank/DDBJ databases">
        <title>Leeuwenhoekiella genomics.</title>
        <authorList>
            <person name="Tahon G."/>
            <person name="Willems A."/>
        </authorList>
    </citation>
    <scope>NUCLEOTIDE SEQUENCE [LARGE SCALE GENOMIC DNA]</scope>
    <source>
        <strain evidence="8 9">LMG 1345</strain>
    </source>
</reference>
<feature type="domain" description="Glycoside hydrolase family 2 immunoglobulin-like beta-sandwich" evidence="4">
    <location>
        <begin position="215"/>
        <end position="315"/>
    </location>
</feature>
<evidence type="ECO:0000259" key="6">
    <source>
        <dbReference type="Pfam" id="PF18565"/>
    </source>
</evidence>
<dbReference type="AlphaFoldDB" id="A0A4Q0PEX5"/>
<evidence type="ECO:0000259" key="4">
    <source>
        <dbReference type="Pfam" id="PF00703"/>
    </source>
</evidence>
<dbReference type="PANTHER" id="PTHR42732">
    <property type="entry name" value="BETA-GALACTOSIDASE"/>
    <property type="match status" value="1"/>
</dbReference>
<dbReference type="Pfam" id="PF16355">
    <property type="entry name" value="DUF4982"/>
    <property type="match status" value="1"/>
</dbReference>
<comment type="caution">
    <text evidence="8">The sequence shown here is derived from an EMBL/GenBank/DDBJ whole genome shotgun (WGS) entry which is preliminary data.</text>
</comment>
<dbReference type="Pfam" id="PF00703">
    <property type="entry name" value="Glyco_hydro_2"/>
    <property type="match status" value="1"/>
</dbReference>
<dbReference type="STRING" id="1122159.SAMN02745246_03627"/>
<dbReference type="GO" id="GO:0004553">
    <property type="term" value="F:hydrolase activity, hydrolyzing O-glycosyl compounds"/>
    <property type="evidence" value="ECO:0007669"/>
    <property type="project" value="InterPro"/>
</dbReference>
<feature type="domain" description="DUF4982" evidence="5">
    <location>
        <begin position="625"/>
        <end position="681"/>
    </location>
</feature>
<evidence type="ECO:0000259" key="7">
    <source>
        <dbReference type="Pfam" id="PF22666"/>
    </source>
</evidence>
<dbReference type="Gene3D" id="2.60.40.10">
    <property type="entry name" value="Immunoglobulins"/>
    <property type="match status" value="3"/>
</dbReference>
<dbReference type="RefSeq" id="WP_073100597.1">
    <property type="nucleotide sequence ID" value="NZ_QOVL01000023.1"/>
</dbReference>
<evidence type="ECO:0000256" key="3">
    <source>
        <dbReference type="ARBA" id="ARBA00023295"/>
    </source>
</evidence>
<dbReference type="GO" id="GO:0005975">
    <property type="term" value="P:carbohydrate metabolic process"/>
    <property type="evidence" value="ECO:0007669"/>
    <property type="project" value="InterPro"/>
</dbReference>
<keyword evidence="2" id="KW-0378">Hydrolase</keyword>
<feature type="domain" description="Beta-mannosidase-like galactose-binding" evidence="7">
    <location>
        <begin position="84"/>
        <end position="171"/>
    </location>
</feature>
<protein>
    <recommendedName>
        <fullName evidence="10">Beta-galactosidase</fullName>
    </recommendedName>
</protein>
<dbReference type="PANTHER" id="PTHR42732:SF1">
    <property type="entry name" value="BETA-MANNOSIDASE"/>
    <property type="match status" value="1"/>
</dbReference>
<dbReference type="InterPro" id="IPR032311">
    <property type="entry name" value="DUF4982"/>
</dbReference>
<sequence>MNRYFKTIKRILILIGFVVSLQGLFAQRATFNFNSDWQFKTGALEGASAKEFNTEAWTSVTLPHAYNQEEAFLKSIDEHTTGIVWYRKQFVLPEDAEGKKVFLEFEGIRQGGDIYVNGQHVGFHENGVMAFGLDVSDIVVFNEKPNTIALRIDNDWKYRQRSTNATYRWNNINFNANYGGIPKNVFLHITDKLYQTIPLYSNLKTTGVYVYATDFDIPKSQATVHVESEVKNEYEESKTVQYEIEVFDLDAKKIAEFSGPETKLQPNETTIISASKELEDLNFWSWGYGYLYTVKSKLKIDGKTIDEVSTQTGFRKTAFKDGKVYLNDRVLQMKGYAQRTSNEWPAIGMSVPAWLSDYSNRLMVESNANLVRWMHVTPWKQDIESCDRVGLIQAMPAGDAEKDSQGAHWQQRTSLMRDAIIYNRNSPSILFYESGNDAISESHMAEMKALRDTYDPYGGRAIGSREMLDSREAEYGGEMLYINKSARIPMWATEYSRDEGMRKYWDEFSPPFHKEGDGPLYKGEPATSYNHNQDRHAIEDVIRWNDYYVARPGTGHRVSSGGVNIIFSDTNTHYRGEQNYRTSGETDPMRIPKDGFYAHQVMWNGWVDIEKHGTHMLGHWNYKPGTVKDFYAVSTGEQAELFINGKSKGFGEREHSFLFTFENIDFEAGEVKVVSYDAEGNILSEDQKQTAGEAHEIRLTQLEKQHSFRADGADVALFEVEVVDQNGQRCPLDNSKIEFDLSGPASWLGGIADGPENYIQSEVLPVENGVNRFMIQSETEAGTIKIKAKASGLKTDSIKLESVPFITKNGLATELPGADLVSNLERGPTPQTRSFTKKRTPVFIRSGVTAGEDDNPYYSYDDNELTEWRNDGKAKTGWITYNLAREAAVNECVIKLTGWRRKKYPLRILAGDEVVFEGESWQSLGYITIPLKAVKTDKITVQLAGAQKEEDGFDDIVEVDPNKELDLFKDDEAATATGQLRIVEIEFYESLKN</sequence>
<dbReference type="Gene3D" id="2.60.120.260">
    <property type="entry name" value="Galactose-binding domain-like"/>
    <property type="match status" value="1"/>
</dbReference>
<dbReference type="InterPro" id="IPR040605">
    <property type="entry name" value="Glyco_hydro2_dom5"/>
</dbReference>
<dbReference type="InterPro" id="IPR054593">
    <property type="entry name" value="Beta-mannosidase-like_N2"/>
</dbReference>
<dbReference type="Pfam" id="PF22666">
    <property type="entry name" value="Glyco_hydro_2_N2"/>
    <property type="match status" value="1"/>
</dbReference>
<keyword evidence="3" id="KW-0326">Glycosidase</keyword>
<dbReference type="InterPro" id="IPR008979">
    <property type="entry name" value="Galactose-bd-like_sf"/>
</dbReference>
<evidence type="ECO:0000256" key="2">
    <source>
        <dbReference type="ARBA" id="ARBA00022801"/>
    </source>
</evidence>
<organism evidence="8 9">
    <name type="scientific">Leeuwenhoekiella marinoflava</name>
    <dbReference type="NCBI Taxonomy" id="988"/>
    <lineage>
        <taxon>Bacteria</taxon>
        <taxon>Pseudomonadati</taxon>
        <taxon>Bacteroidota</taxon>
        <taxon>Flavobacteriia</taxon>
        <taxon>Flavobacteriales</taxon>
        <taxon>Flavobacteriaceae</taxon>
        <taxon>Leeuwenhoekiella</taxon>
    </lineage>
</organism>
<evidence type="ECO:0000256" key="1">
    <source>
        <dbReference type="ARBA" id="ARBA00007401"/>
    </source>
</evidence>
<evidence type="ECO:0000259" key="5">
    <source>
        <dbReference type="Pfam" id="PF16355"/>
    </source>
</evidence>
<dbReference type="InterPro" id="IPR017853">
    <property type="entry name" value="GH"/>
</dbReference>
<accession>A0A4Q0PEX5</accession>
<gene>
    <name evidence="8" type="ORF">DSL99_3560</name>
</gene>
<comment type="similarity">
    <text evidence="1">Belongs to the glycosyl hydrolase 2 family.</text>
</comment>
<name>A0A4Q0PEX5_9FLAO</name>
<dbReference type="InterPro" id="IPR013783">
    <property type="entry name" value="Ig-like_fold"/>
</dbReference>
<dbReference type="SUPFAM" id="SSF51445">
    <property type="entry name" value="(Trans)glycosidases"/>
    <property type="match status" value="1"/>
</dbReference>
<proteinExistence type="inferred from homology"/>
<dbReference type="Pfam" id="PF18565">
    <property type="entry name" value="Glyco_hydro2_C5"/>
    <property type="match status" value="1"/>
</dbReference>
<dbReference type="Proteomes" id="UP000290608">
    <property type="component" value="Unassembled WGS sequence"/>
</dbReference>
<dbReference type="Gene3D" id="3.20.20.80">
    <property type="entry name" value="Glycosidases"/>
    <property type="match status" value="1"/>
</dbReference>
<evidence type="ECO:0000313" key="8">
    <source>
        <dbReference type="EMBL" id="RXG25404.1"/>
    </source>
</evidence>
<dbReference type="SUPFAM" id="SSF49303">
    <property type="entry name" value="beta-Galactosidase/glucuronidase domain"/>
    <property type="match status" value="1"/>
</dbReference>
<dbReference type="InterPro" id="IPR051913">
    <property type="entry name" value="GH2_Domain-Containing"/>
</dbReference>
<evidence type="ECO:0000313" key="9">
    <source>
        <dbReference type="Proteomes" id="UP000290608"/>
    </source>
</evidence>
<dbReference type="InterPro" id="IPR036156">
    <property type="entry name" value="Beta-gal/glucu_dom_sf"/>
</dbReference>
<feature type="domain" description="Glycoside hydrolase family 2" evidence="6">
    <location>
        <begin position="705"/>
        <end position="799"/>
    </location>
</feature>
<dbReference type="InterPro" id="IPR006102">
    <property type="entry name" value="Ig-like_GH2"/>
</dbReference>
<dbReference type="EMBL" id="QOVL01000023">
    <property type="protein sequence ID" value="RXG25404.1"/>
    <property type="molecule type" value="Genomic_DNA"/>
</dbReference>